<dbReference type="PROSITE" id="PS50151">
    <property type="entry name" value="UVR"/>
    <property type="match status" value="1"/>
</dbReference>
<protein>
    <recommendedName>
        <fullName evidence="9">GIY-YIG domain-containing protein</fullName>
    </recommendedName>
</protein>
<keyword evidence="4" id="KW-0267">Excision nuclease</keyword>
<dbReference type="GO" id="GO:0006289">
    <property type="term" value="P:nucleotide-excision repair"/>
    <property type="evidence" value="ECO:0007669"/>
    <property type="project" value="InterPro"/>
</dbReference>
<evidence type="ECO:0000256" key="3">
    <source>
        <dbReference type="ARBA" id="ARBA00022769"/>
    </source>
</evidence>
<keyword evidence="1" id="KW-0963">Cytoplasm</keyword>
<dbReference type="CDD" id="cd10434">
    <property type="entry name" value="GIY-YIG_UvrC_Cho"/>
    <property type="match status" value="1"/>
</dbReference>
<evidence type="ECO:0000256" key="4">
    <source>
        <dbReference type="ARBA" id="ARBA00022881"/>
    </source>
</evidence>
<dbReference type="AlphaFoldDB" id="A0A0F9A429"/>
<organism evidence="8">
    <name type="scientific">marine sediment metagenome</name>
    <dbReference type="NCBI Taxonomy" id="412755"/>
    <lineage>
        <taxon>unclassified sequences</taxon>
        <taxon>metagenomes</taxon>
        <taxon>ecological metagenomes</taxon>
    </lineage>
</organism>
<sequence>MPNRTAILEKLREKVASLPAGPGVYLFKDAAGVVLYVGKAKNLRTRVGSYFQPGADLTQTRSPEIVRMIKRFIVDLDVLECDSEVDALLHENRLIKDIHPRFNRDLKDDKTFPYLQVRTSEPFPRVEMTREPMARGAKLYGPFVSPADLRAALPLMQRVFRFRTCSLEIGEDDPGQRSFRPCILYPIKQCTGPCAGRISKADYRRDIGYLCRFLESKGQTVARRLKREMAEAAKALDFEHAAKIRDQLKA</sequence>
<keyword evidence="2" id="KW-0227">DNA damage</keyword>
<name>A0A0F9A429_9ZZZZ</name>
<evidence type="ECO:0000256" key="5">
    <source>
        <dbReference type="ARBA" id="ARBA00023204"/>
    </source>
</evidence>
<gene>
    <name evidence="8" type="ORF">LCGC14_2618340</name>
</gene>
<dbReference type="Pfam" id="PF02151">
    <property type="entry name" value="UVR"/>
    <property type="match status" value="1"/>
</dbReference>
<feature type="non-terminal residue" evidence="8">
    <location>
        <position position="250"/>
    </location>
</feature>
<evidence type="ECO:0000256" key="1">
    <source>
        <dbReference type="ARBA" id="ARBA00022490"/>
    </source>
</evidence>
<dbReference type="PANTHER" id="PTHR30562:SF1">
    <property type="entry name" value="UVRABC SYSTEM PROTEIN C"/>
    <property type="match status" value="1"/>
</dbReference>
<dbReference type="Gene3D" id="4.10.860.10">
    <property type="entry name" value="UVR domain"/>
    <property type="match status" value="1"/>
</dbReference>
<dbReference type="SUPFAM" id="SSF46600">
    <property type="entry name" value="C-terminal UvrC-binding domain of UvrB"/>
    <property type="match status" value="1"/>
</dbReference>
<dbReference type="InterPro" id="IPR047296">
    <property type="entry name" value="GIY-YIG_UvrC_Cho"/>
</dbReference>
<feature type="domain" description="UVR" evidence="6">
    <location>
        <begin position="219"/>
        <end position="250"/>
    </location>
</feature>
<keyword evidence="3" id="KW-0228">DNA excision</keyword>
<evidence type="ECO:0000256" key="2">
    <source>
        <dbReference type="ARBA" id="ARBA00022763"/>
    </source>
</evidence>
<dbReference type="SUPFAM" id="SSF82771">
    <property type="entry name" value="GIY-YIG endonuclease"/>
    <property type="match status" value="1"/>
</dbReference>
<dbReference type="InterPro" id="IPR001943">
    <property type="entry name" value="UVR_dom"/>
</dbReference>
<accession>A0A0F9A429</accession>
<dbReference type="InterPro" id="IPR036876">
    <property type="entry name" value="UVR_dom_sf"/>
</dbReference>
<dbReference type="PROSITE" id="PS50164">
    <property type="entry name" value="GIY_YIG"/>
    <property type="match status" value="1"/>
</dbReference>
<evidence type="ECO:0000259" key="7">
    <source>
        <dbReference type="PROSITE" id="PS50164"/>
    </source>
</evidence>
<dbReference type="Gene3D" id="3.40.1440.10">
    <property type="entry name" value="GIY-YIG endonuclease"/>
    <property type="match status" value="1"/>
</dbReference>
<evidence type="ECO:0008006" key="9">
    <source>
        <dbReference type="Google" id="ProtNLM"/>
    </source>
</evidence>
<feature type="domain" description="GIY-YIG" evidence="7">
    <location>
        <begin position="20"/>
        <end position="104"/>
    </location>
</feature>
<evidence type="ECO:0000313" key="8">
    <source>
        <dbReference type="EMBL" id="KKL04210.1"/>
    </source>
</evidence>
<dbReference type="InterPro" id="IPR035901">
    <property type="entry name" value="GIY-YIG_endonuc_sf"/>
</dbReference>
<comment type="caution">
    <text evidence="8">The sequence shown here is derived from an EMBL/GenBank/DDBJ whole genome shotgun (WGS) entry which is preliminary data.</text>
</comment>
<evidence type="ECO:0000259" key="6">
    <source>
        <dbReference type="PROSITE" id="PS50151"/>
    </source>
</evidence>
<dbReference type="PANTHER" id="PTHR30562">
    <property type="entry name" value="UVRC/OXIDOREDUCTASE"/>
    <property type="match status" value="1"/>
</dbReference>
<dbReference type="InterPro" id="IPR050066">
    <property type="entry name" value="UvrABC_protein_C"/>
</dbReference>
<keyword evidence="5" id="KW-0234">DNA repair</keyword>
<dbReference type="SMART" id="SM00465">
    <property type="entry name" value="GIYc"/>
    <property type="match status" value="1"/>
</dbReference>
<proteinExistence type="predicted"/>
<reference evidence="8" key="1">
    <citation type="journal article" date="2015" name="Nature">
        <title>Complex archaea that bridge the gap between prokaryotes and eukaryotes.</title>
        <authorList>
            <person name="Spang A."/>
            <person name="Saw J.H."/>
            <person name="Jorgensen S.L."/>
            <person name="Zaremba-Niedzwiedzka K."/>
            <person name="Martijn J."/>
            <person name="Lind A.E."/>
            <person name="van Eijk R."/>
            <person name="Schleper C."/>
            <person name="Guy L."/>
            <person name="Ettema T.J."/>
        </authorList>
    </citation>
    <scope>NUCLEOTIDE SEQUENCE</scope>
</reference>
<dbReference type="Pfam" id="PF01541">
    <property type="entry name" value="GIY-YIG"/>
    <property type="match status" value="1"/>
</dbReference>
<dbReference type="GO" id="GO:0009380">
    <property type="term" value="C:excinuclease repair complex"/>
    <property type="evidence" value="ECO:0007669"/>
    <property type="project" value="TreeGrafter"/>
</dbReference>
<dbReference type="GO" id="GO:0004518">
    <property type="term" value="F:nuclease activity"/>
    <property type="evidence" value="ECO:0007669"/>
    <property type="project" value="UniProtKB-KW"/>
</dbReference>
<dbReference type="FunFam" id="3.40.1440.10:FF:000001">
    <property type="entry name" value="UvrABC system protein C"/>
    <property type="match status" value="1"/>
</dbReference>
<dbReference type="InterPro" id="IPR000305">
    <property type="entry name" value="GIY-YIG_endonuc"/>
</dbReference>
<dbReference type="EMBL" id="LAZR01044621">
    <property type="protein sequence ID" value="KKL04210.1"/>
    <property type="molecule type" value="Genomic_DNA"/>
</dbReference>